<accession>A0A0R3P9E0</accession>
<organism evidence="3">
    <name type="scientific">Angiostrongylus costaricensis</name>
    <name type="common">Nematode worm</name>
    <dbReference type="NCBI Taxonomy" id="334426"/>
    <lineage>
        <taxon>Eukaryota</taxon>
        <taxon>Metazoa</taxon>
        <taxon>Ecdysozoa</taxon>
        <taxon>Nematoda</taxon>
        <taxon>Chromadorea</taxon>
        <taxon>Rhabditida</taxon>
        <taxon>Rhabditina</taxon>
        <taxon>Rhabditomorpha</taxon>
        <taxon>Strongyloidea</taxon>
        <taxon>Metastrongylidae</taxon>
        <taxon>Angiostrongylus</taxon>
    </lineage>
</organism>
<gene>
    <name evidence="1" type="ORF">ACOC_LOCUS9</name>
</gene>
<protein>
    <submittedName>
        <fullName evidence="3">Secreted protein</fullName>
    </submittedName>
</protein>
<dbReference type="EMBL" id="UYYA01000001">
    <property type="protein sequence ID" value="VDM51594.1"/>
    <property type="molecule type" value="Genomic_DNA"/>
</dbReference>
<name>A0A0R3P9E0_ANGCS</name>
<evidence type="ECO:0000313" key="2">
    <source>
        <dbReference type="Proteomes" id="UP000267027"/>
    </source>
</evidence>
<sequence>MGTVAVLPGFVSHTSTMAGLLGSTRGHVRTQSSSCPLMLSKNSFRPRKLSNSLQLLFSRYHTFVSQLHLSKSRWSHAALIWLPKITKYEDIQSRTH</sequence>
<evidence type="ECO:0000313" key="3">
    <source>
        <dbReference type="WBParaSite" id="ACOC_0000000801-mRNA-1"/>
    </source>
</evidence>
<dbReference type="Proteomes" id="UP000267027">
    <property type="component" value="Unassembled WGS sequence"/>
</dbReference>
<reference evidence="3" key="1">
    <citation type="submission" date="2017-02" db="UniProtKB">
        <authorList>
            <consortium name="WormBaseParasite"/>
        </authorList>
    </citation>
    <scope>IDENTIFICATION</scope>
</reference>
<dbReference type="WBParaSite" id="ACOC_0000000801-mRNA-1">
    <property type="protein sequence ID" value="ACOC_0000000801-mRNA-1"/>
    <property type="gene ID" value="ACOC_0000000801"/>
</dbReference>
<dbReference type="AlphaFoldDB" id="A0A0R3P9E0"/>
<reference evidence="1 2" key="2">
    <citation type="submission" date="2018-11" db="EMBL/GenBank/DDBJ databases">
        <authorList>
            <consortium name="Pathogen Informatics"/>
        </authorList>
    </citation>
    <scope>NUCLEOTIDE SEQUENCE [LARGE SCALE GENOMIC DNA]</scope>
    <source>
        <strain evidence="1 2">Costa Rica</strain>
    </source>
</reference>
<keyword evidence="2" id="KW-1185">Reference proteome</keyword>
<proteinExistence type="predicted"/>
<evidence type="ECO:0000313" key="1">
    <source>
        <dbReference type="EMBL" id="VDM51594.1"/>
    </source>
</evidence>